<dbReference type="InterPro" id="IPR036366">
    <property type="entry name" value="PGBDSf"/>
</dbReference>
<dbReference type="RefSeq" id="WP_091451449.1">
    <property type="nucleotide sequence ID" value="NZ_FMHU01000001.1"/>
</dbReference>
<evidence type="ECO:0000259" key="2">
    <source>
        <dbReference type="Pfam" id="PF08291"/>
    </source>
</evidence>
<dbReference type="STRING" id="47866.GA0074694_0381"/>
<feature type="domain" description="Peptidase M15A C-terminal" evidence="2">
    <location>
        <begin position="88"/>
        <end position="204"/>
    </location>
</feature>
<dbReference type="GO" id="GO:0004180">
    <property type="term" value="F:carboxypeptidase activity"/>
    <property type="evidence" value="ECO:0007669"/>
    <property type="project" value="UniProtKB-KW"/>
</dbReference>
<accession>A0A1C6R904</accession>
<keyword evidence="3" id="KW-0378">Hydrolase</keyword>
<keyword evidence="3" id="KW-0645">Protease</keyword>
<keyword evidence="3" id="KW-0121">Carboxypeptidase</keyword>
<dbReference type="Pfam" id="PF01471">
    <property type="entry name" value="PG_binding_1"/>
    <property type="match status" value="1"/>
</dbReference>
<dbReference type="InterPro" id="IPR009045">
    <property type="entry name" value="Zn_M74/Hedgehog-like"/>
</dbReference>
<feature type="domain" description="Peptidoglycan binding-like" evidence="1">
    <location>
        <begin position="17"/>
        <end position="64"/>
    </location>
</feature>
<dbReference type="Pfam" id="PF08291">
    <property type="entry name" value="Peptidase_M15_3"/>
    <property type="match status" value="1"/>
</dbReference>
<dbReference type="AlphaFoldDB" id="A0A1C6R904"/>
<dbReference type="InterPro" id="IPR013230">
    <property type="entry name" value="Peptidase_M15A_C"/>
</dbReference>
<dbReference type="InterPro" id="IPR036365">
    <property type="entry name" value="PGBD-like_sf"/>
</dbReference>
<organism evidence="3 4">
    <name type="scientific">Micromonospora inyonensis</name>
    <dbReference type="NCBI Taxonomy" id="47866"/>
    <lineage>
        <taxon>Bacteria</taxon>
        <taxon>Bacillati</taxon>
        <taxon>Actinomycetota</taxon>
        <taxon>Actinomycetes</taxon>
        <taxon>Micromonosporales</taxon>
        <taxon>Micromonosporaceae</taxon>
        <taxon>Micromonospora</taxon>
    </lineage>
</organism>
<dbReference type="Proteomes" id="UP000198906">
    <property type="component" value="Unassembled WGS sequence"/>
</dbReference>
<gene>
    <name evidence="3" type="ORF">GA0074694_0381</name>
</gene>
<dbReference type="SUPFAM" id="SSF47090">
    <property type="entry name" value="PGBD-like"/>
    <property type="match status" value="1"/>
</dbReference>
<evidence type="ECO:0000313" key="3">
    <source>
        <dbReference type="EMBL" id="SCL13543.1"/>
    </source>
</evidence>
<dbReference type="InterPro" id="IPR002477">
    <property type="entry name" value="Peptidoglycan-bd-like"/>
</dbReference>
<evidence type="ECO:0000259" key="1">
    <source>
        <dbReference type="Pfam" id="PF01471"/>
    </source>
</evidence>
<dbReference type="Gene3D" id="3.30.1380.10">
    <property type="match status" value="1"/>
</dbReference>
<reference evidence="4" key="1">
    <citation type="submission" date="2016-06" db="EMBL/GenBank/DDBJ databases">
        <authorList>
            <person name="Varghese N."/>
        </authorList>
    </citation>
    <scope>NUCLEOTIDE SEQUENCE [LARGE SCALE GENOMIC DNA]</scope>
    <source>
        <strain evidence="4">DSM 46123</strain>
    </source>
</reference>
<dbReference type="EMBL" id="FMHU01000001">
    <property type="protein sequence ID" value="SCL13543.1"/>
    <property type="molecule type" value="Genomic_DNA"/>
</dbReference>
<dbReference type="SUPFAM" id="SSF55166">
    <property type="entry name" value="Hedgehog/DD-peptidase"/>
    <property type="match status" value="1"/>
</dbReference>
<name>A0A1C6R904_9ACTN</name>
<sequence length="217" mass="23386">MTTKCFTWTRTLSRGATGNDVKQLQIRIAGWVAYGETLAIDGVFGPATAAAVKRFKAGYDLADTSETAGPSTFNLIYSIQDDDCTPRHFAYSEFDGGCGQAGFSGGAVDAATVRENLLRVMWQLEALRHKLGDRPIVISSGFRSISCNSKVGGASGSLHTYGKAADLGTSSGPSLCEMWRMARYCGFKEILGPGYPDHDDHVHVGNKSSQFWRAPNC</sequence>
<protein>
    <submittedName>
        <fullName evidence="3">Zinc D-Ala-D-Ala carboxypeptidase</fullName>
    </submittedName>
</protein>
<dbReference type="Gene3D" id="1.10.101.10">
    <property type="entry name" value="PGBD-like superfamily/PGBD"/>
    <property type="match status" value="1"/>
</dbReference>
<keyword evidence="4" id="KW-1185">Reference proteome</keyword>
<proteinExistence type="predicted"/>
<evidence type="ECO:0000313" key="4">
    <source>
        <dbReference type="Proteomes" id="UP000198906"/>
    </source>
</evidence>